<evidence type="ECO:0000313" key="4">
    <source>
        <dbReference type="Proteomes" id="UP000779900"/>
    </source>
</evidence>
<dbReference type="InterPro" id="IPR052906">
    <property type="entry name" value="Type_IV_Methyl-Rstrct_Enzyme"/>
</dbReference>
<dbReference type="GO" id="GO:0043590">
    <property type="term" value="C:bacterial nucleoid"/>
    <property type="evidence" value="ECO:0007669"/>
    <property type="project" value="TreeGrafter"/>
</dbReference>
<protein>
    <submittedName>
        <fullName evidence="3">Restriction endonuclease</fullName>
    </submittedName>
</protein>
<dbReference type="PANTHER" id="PTHR30015:SF7">
    <property type="entry name" value="TYPE IV METHYL-DIRECTED RESTRICTION ENZYME ECOKMRR"/>
    <property type="match status" value="1"/>
</dbReference>
<keyword evidence="3" id="KW-0540">Nuclease</keyword>
<dbReference type="EMBL" id="VGIR01000041">
    <property type="protein sequence ID" value="MBM3331729.1"/>
    <property type="molecule type" value="Genomic_DNA"/>
</dbReference>
<keyword evidence="3" id="KW-0255">Endonuclease</keyword>
<sequence>MAVWLVRAGRHGEFEQKFISENRLYVTWENLDVDVSKLKGRPKLAEALSQRYPDTKPKAILAWARQIWPFAHAMQRGDLVVVPLKTQPAVQIAEVTGDYRFEPAGPSPYYHWRSVKWIGEAIPRTRFGKDLLFSMGAAMTICRIQRNNAEARIAAMRASGWKPETGVVPTPDVTTPDEEEAGGGDLEELAHDQIAQAIAAHFKGHGLTRLVEAILKAQGYSTYRSPEGADGGADILAGAPPLGFGAPRLCVEVKSGDTPIDRPAVDKLLGAVTKFGAQEGLFVSWSGYRSNVQKEMAASFFRVRLWSQKELFEALFAHYDHLDDDIKAELPLKRIWVPVTEDDEGWQARDGVE</sequence>
<keyword evidence="3" id="KW-0378">Hydrolase</keyword>
<dbReference type="SUPFAM" id="SSF52980">
    <property type="entry name" value="Restriction endonuclease-like"/>
    <property type="match status" value="1"/>
</dbReference>
<name>A0A937XG14_UNCW3</name>
<evidence type="ECO:0000313" key="3">
    <source>
        <dbReference type="EMBL" id="MBM3331729.1"/>
    </source>
</evidence>
<accession>A0A937XG14</accession>
<dbReference type="GO" id="GO:0003677">
    <property type="term" value="F:DNA binding"/>
    <property type="evidence" value="ECO:0007669"/>
    <property type="project" value="InterPro"/>
</dbReference>
<gene>
    <name evidence="3" type="ORF">FJY68_07765</name>
</gene>
<dbReference type="Pfam" id="PF04471">
    <property type="entry name" value="Mrr_cat"/>
    <property type="match status" value="1"/>
</dbReference>
<proteinExistence type="predicted"/>
<dbReference type="GO" id="GO:0009307">
    <property type="term" value="P:DNA restriction-modification system"/>
    <property type="evidence" value="ECO:0007669"/>
    <property type="project" value="InterPro"/>
</dbReference>
<feature type="region of interest" description="Disordered" evidence="1">
    <location>
        <begin position="164"/>
        <end position="183"/>
    </location>
</feature>
<dbReference type="InterPro" id="IPR007560">
    <property type="entry name" value="Restrct_endonuc_IV_Mrr"/>
</dbReference>
<organism evidence="3 4">
    <name type="scientific">candidate division WOR-3 bacterium</name>
    <dbReference type="NCBI Taxonomy" id="2052148"/>
    <lineage>
        <taxon>Bacteria</taxon>
        <taxon>Bacteria division WOR-3</taxon>
    </lineage>
</organism>
<dbReference type="InterPro" id="IPR016984">
    <property type="entry name" value="UCP031853"/>
</dbReference>
<dbReference type="InterPro" id="IPR011335">
    <property type="entry name" value="Restrct_endonuc-II-like"/>
</dbReference>
<dbReference type="Proteomes" id="UP000779900">
    <property type="component" value="Unassembled WGS sequence"/>
</dbReference>
<feature type="compositionally biased region" description="Low complexity" evidence="1">
    <location>
        <begin position="164"/>
        <end position="174"/>
    </location>
</feature>
<dbReference type="InterPro" id="IPR011856">
    <property type="entry name" value="tRNA_endonuc-like_dom_sf"/>
</dbReference>
<reference evidence="3" key="1">
    <citation type="submission" date="2019-03" db="EMBL/GenBank/DDBJ databases">
        <title>Lake Tanganyika Metagenome-Assembled Genomes (MAGs).</title>
        <authorList>
            <person name="Tran P."/>
        </authorList>
    </citation>
    <scope>NUCLEOTIDE SEQUENCE</scope>
    <source>
        <strain evidence="3">K_DeepCast_150m_m2_040</strain>
    </source>
</reference>
<dbReference type="GO" id="GO:0015666">
    <property type="term" value="F:restriction endodeoxyribonuclease activity"/>
    <property type="evidence" value="ECO:0007669"/>
    <property type="project" value="TreeGrafter"/>
</dbReference>
<dbReference type="Gene3D" id="3.40.1350.10">
    <property type="match status" value="1"/>
</dbReference>
<comment type="caution">
    <text evidence="3">The sequence shown here is derived from an EMBL/GenBank/DDBJ whole genome shotgun (WGS) entry which is preliminary data.</text>
</comment>
<evidence type="ECO:0000256" key="1">
    <source>
        <dbReference type="SAM" id="MobiDB-lite"/>
    </source>
</evidence>
<dbReference type="AlphaFoldDB" id="A0A937XG14"/>
<dbReference type="PANTHER" id="PTHR30015">
    <property type="entry name" value="MRR RESTRICTION SYSTEM PROTEIN"/>
    <property type="match status" value="1"/>
</dbReference>
<evidence type="ECO:0000259" key="2">
    <source>
        <dbReference type="Pfam" id="PF04471"/>
    </source>
</evidence>
<feature type="domain" description="Restriction endonuclease type IV Mrr" evidence="2">
    <location>
        <begin position="202"/>
        <end position="314"/>
    </location>
</feature>
<dbReference type="PIRSF" id="PIRSF031853">
    <property type="entry name" value="UPC031853"/>
    <property type="match status" value="1"/>
</dbReference>